<proteinExistence type="predicted"/>
<evidence type="ECO:0000313" key="1">
    <source>
        <dbReference type="EMBL" id="WVX80159.1"/>
    </source>
</evidence>
<gene>
    <name evidence="1" type="primary">gerPC</name>
    <name evidence="1" type="ORF">R4Z09_23180</name>
</gene>
<keyword evidence="2" id="KW-1185">Reference proteome</keyword>
<sequence length="198" mass="23478">MNQNFYQVIQSIQAYVYAQDKTIRKLQKKIDMLEKKITEMHDRPPIRVEKMEYKFDQLKVETLEGTLNIGLNPSDLQGIEDFSVPSQNGVPNPKDRVSMFTEIESQVHQYLDDNLQTIMQNTGEQLQFRVDDTYRDFILQDIKKQLPSRIEYYLNQPPQNGRTHDQHKVWIFEQMKKEIHHGVSTFLQHLPENMKGPK</sequence>
<dbReference type="RefSeq" id="WP_338449089.1">
    <property type="nucleotide sequence ID" value="NZ_CP137640.1"/>
</dbReference>
<accession>A0ABZ2C902</accession>
<dbReference type="Proteomes" id="UP001357223">
    <property type="component" value="Chromosome"/>
</dbReference>
<dbReference type="InterPro" id="IPR019673">
    <property type="entry name" value="Spore_germination_GerPC"/>
</dbReference>
<organism evidence="1 2">
    <name type="scientific">Niallia oryzisoli</name>
    <dbReference type="NCBI Taxonomy" id="1737571"/>
    <lineage>
        <taxon>Bacteria</taxon>
        <taxon>Bacillati</taxon>
        <taxon>Bacillota</taxon>
        <taxon>Bacilli</taxon>
        <taxon>Bacillales</taxon>
        <taxon>Bacillaceae</taxon>
        <taxon>Niallia</taxon>
    </lineage>
</organism>
<reference evidence="1 2" key="1">
    <citation type="submission" date="2023-10" db="EMBL/GenBank/DDBJ databases">
        <title>Niallia locisalis sp.nov. isolated from a salt pond sample.</title>
        <authorList>
            <person name="Li X.-J."/>
            <person name="Dong L."/>
        </authorList>
    </citation>
    <scope>NUCLEOTIDE SEQUENCE [LARGE SCALE GENOMIC DNA]</scope>
    <source>
        <strain evidence="1 2">DSM 29761</strain>
    </source>
</reference>
<dbReference type="Pfam" id="PF10737">
    <property type="entry name" value="GerPC"/>
    <property type="match status" value="1"/>
</dbReference>
<protein>
    <submittedName>
        <fullName evidence="1">Spore germination protein GerPC</fullName>
    </submittedName>
</protein>
<evidence type="ECO:0000313" key="2">
    <source>
        <dbReference type="Proteomes" id="UP001357223"/>
    </source>
</evidence>
<dbReference type="EMBL" id="CP137640">
    <property type="protein sequence ID" value="WVX80159.1"/>
    <property type="molecule type" value="Genomic_DNA"/>
</dbReference>
<name>A0ABZ2C902_9BACI</name>